<dbReference type="RefSeq" id="WP_380723310.1">
    <property type="nucleotide sequence ID" value="NZ_JBHTLK010000048.1"/>
</dbReference>
<feature type="compositionally biased region" description="Gly residues" evidence="1">
    <location>
        <begin position="16"/>
        <end position="26"/>
    </location>
</feature>
<keyword evidence="3" id="KW-1185">Reference proteome</keyword>
<accession>A0ABW3QSP3</accession>
<evidence type="ECO:0000256" key="1">
    <source>
        <dbReference type="SAM" id="MobiDB-lite"/>
    </source>
</evidence>
<feature type="region of interest" description="Disordered" evidence="1">
    <location>
        <begin position="1"/>
        <end position="31"/>
    </location>
</feature>
<reference evidence="3" key="1">
    <citation type="journal article" date="2019" name="Int. J. Syst. Evol. Microbiol.">
        <title>The Global Catalogue of Microorganisms (GCM) 10K type strain sequencing project: providing services to taxonomists for standard genome sequencing and annotation.</title>
        <authorList>
            <consortium name="The Broad Institute Genomics Platform"/>
            <consortium name="The Broad Institute Genome Sequencing Center for Infectious Disease"/>
            <person name="Wu L."/>
            <person name="Ma J."/>
        </authorList>
    </citation>
    <scope>NUCLEOTIDE SEQUENCE [LARGE SCALE GENOMIC DNA]</scope>
    <source>
        <strain evidence="3">CCUG 60214</strain>
    </source>
</reference>
<protein>
    <submittedName>
        <fullName evidence="2">Uncharacterized protein</fullName>
    </submittedName>
</protein>
<name>A0ABW3QSP3_9PSEU</name>
<evidence type="ECO:0000313" key="3">
    <source>
        <dbReference type="Proteomes" id="UP001597168"/>
    </source>
</evidence>
<organism evidence="2 3">
    <name type="scientific">Saccharothrix hoggarensis</name>
    <dbReference type="NCBI Taxonomy" id="913853"/>
    <lineage>
        <taxon>Bacteria</taxon>
        <taxon>Bacillati</taxon>
        <taxon>Actinomycetota</taxon>
        <taxon>Actinomycetes</taxon>
        <taxon>Pseudonocardiales</taxon>
        <taxon>Pseudonocardiaceae</taxon>
        <taxon>Saccharothrix</taxon>
    </lineage>
</organism>
<gene>
    <name evidence="2" type="ORF">ACFQ3T_11985</name>
</gene>
<dbReference type="EMBL" id="JBHTLK010000048">
    <property type="protein sequence ID" value="MFD1147848.1"/>
    <property type="molecule type" value="Genomic_DNA"/>
</dbReference>
<evidence type="ECO:0000313" key="2">
    <source>
        <dbReference type="EMBL" id="MFD1147848.1"/>
    </source>
</evidence>
<comment type="caution">
    <text evidence="2">The sequence shown here is derived from an EMBL/GenBank/DDBJ whole genome shotgun (WGS) entry which is preliminary data.</text>
</comment>
<dbReference type="Proteomes" id="UP001597168">
    <property type="component" value="Unassembled WGS sequence"/>
</dbReference>
<feature type="compositionally biased region" description="Basic and acidic residues" evidence="1">
    <location>
        <begin position="1"/>
        <end position="15"/>
    </location>
</feature>
<sequence>MARWFGRRDQRDRGQEGGQPHGGQPHGGQPQKPLLEQLAEAMGVGVAGPVNDIHLSPTQHKVHDAMITRPSGLVAVLESLSQCSQLIPPGVVENPTTLEVPVTGHNVVLSLVNDAKGPVVVTDLRAVFTSFLTYDFPAQLFASAPGPMAVLTEDLRTSAEESVGGNRPLEKPHYEVHLSAGVRPLVVEALLPDGERPREQVPVPLTLEPGGTARIVLAPVTHLPECIGWRLVLRWLEDGAELYAAWDLLVTGNTCWRQTDPAGESGPRPAGDLGHWDPHTYYRKGHDIYHDRLEMTVQPTPAWSDAIRRAREQATPPTP</sequence>
<proteinExistence type="predicted"/>